<dbReference type="EMBL" id="MRZV01000747">
    <property type="protein sequence ID" value="PIK44877.1"/>
    <property type="molecule type" value="Genomic_DNA"/>
</dbReference>
<evidence type="ECO:0000256" key="11">
    <source>
        <dbReference type="ARBA" id="ARBA00023201"/>
    </source>
</evidence>
<dbReference type="PROSITE" id="PS00457">
    <property type="entry name" value="NA_SOLUT_SYMP_2"/>
    <property type="match status" value="1"/>
</dbReference>
<evidence type="ECO:0000256" key="3">
    <source>
        <dbReference type="ARBA" id="ARBA00022448"/>
    </source>
</evidence>
<sequence length="449" mass="47787">MGIVVYTPALALSTVTGLNLTFSILAIGVVCTFYTSIGGIKAVYMDRLFQAFAMVIGAIIMIIAGTVSIGGPAEGWRRAAEGGRDHLVDFNIDPTIRLTFWSIYIGGTSFLIMIGGTKQSFVQRYLSCKSESDARMAAWVGMIGTAVMELLAVATGMTIFAYYHVCDPLTSGEISRADQIVPYFMMDIFQSVPGLPGLLISGAFCASLSSMSSVLNSIASIAGQDIVKTIWPDMTDATYSLVVKVISAVFGLVTIALAFLASVLGDVLQTALSIAGITGGPAFGVYILGLFVPRCNSKGAAVGMIGGTLVGLFLYLGSRFYPPISHRPPLSVEGCDALLNETSSSMYNDVATELFTVSDTNTVESVLSERPPGTAMFAISYLYLTTVNALVCVILGVVVSYVTSWNKPQKVDPKLLAPIIARSFISLVQDHEEKDKPPSPTDYLPLSKV</sequence>
<evidence type="ECO:0000256" key="5">
    <source>
        <dbReference type="ARBA" id="ARBA00022692"/>
    </source>
</evidence>
<dbReference type="GO" id="GO:0005886">
    <property type="term" value="C:plasma membrane"/>
    <property type="evidence" value="ECO:0007669"/>
    <property type="project" value="UniProtKB-SubCell"/>
</dbReference>
<gene>
    <name evidence="15" type="ORF">BSL78_18262</name>
</gene>
<proteinExistence type="inferred from homology"/>
<dbReference type="InterPro" id="IPR051163">
    <property type="entry name" value="Sodium:Solute_Symporter_SSF"/>
</dbReference>
<keyword evidence="11" id="KW-0739">Sodium transport</keyword>
<feature type="transmembrane region" description="Helical" evidence="14">
    <location>
        <begin position="137"/>
        <end position="163"/>
    </location>
</feature>
<keyword evidence="6 14" id="KW-1133">Transmembrane helix</keyword>
<keyword evidence="16" id="KW-1185">Reference proteome</keyword>
<evidence type="ECO:0000256" key="9">
    <source>
        <dbReference type="ARBA" id="ARBA00023136"/>
    </source>
</evidence>
<keyword evidence="3" id="KW-0813">Transport</keyword>
<feature type="transmembrane region" description="Helical" evidence="14">
    <location>
        <begin position="20"/>
        <end position="44"/>
    </location>
</feature>
<feature type="transmembrane region" description="Helical" evidence="14">
    <location>
        <begin position="381"/>
        <end position="402"/>
    </location>
</feature>
<evidence type="ECO:0000256" key="6">
    <source>
        <dbReference type="ARBA" id="ARBA00022989"/>
    </source>
</evidence>
<evidence type="ECO:0000256" key="8">
    <source>
        <dbReference type="ARBA" id="ARBA00023065"/>
    </source>
</evidence>
<dbReference type="NCBIfam" id="TIGR00813">
    <property type="entry name" value="sss"/>
    <property type="match status" value="1"/>
</dbReference>
<feature type="transmembrane region" description="Helical" evidence="14">
    <location>
        <begin position="51"/>
        <end position="71"/>
    </location>
</feature>
<evidence type="ECO:0000256" key="7">
    <source>
        <dbReference type="ARBA" id="ARBA00023053"/>
    </source>
</evidence>
<dbReference type="GO" id="GO:0098660">
    <property type="term" value="P:inorganic ion transmembrane transport"/>
    <property type="evidence" value="ECO:0007669"/>
    <property type="project" value="UniProtKB-ARBA"/>
</dbReference>
<keyword evidence="5 14" id="KW-0812">Transmembrane</keyword>
<dbReference type="InterPro" id="IPR038377">
    <property type="entry name" value="Na/Glc_symporter_sf"/>
</dbReference>
<evidence type="ECO:0000256" key="2">
    <source>
        <dbReference type="ARBA" id="ARBA00006434"/>
    </source>
</evidence>
<evidence type="ECO:0000256" key="10">
    <source>
        <dbReference type="ARBA" id="ARBA00023180"/>
    </source>
</evidence>
<dbReference type="InterPro" id="IPR001734">
    <property type="entry name" value="Na/solute_symporter"/>
</dbReference>
<comment type="subcellular location">
    <subcellularLocation>
        <location evidence="1">Cell membrane</location>
        <topology evidence="1">Multi-pass membrane protein</topology>
    </subcellularLocation>
</comment>
<comment type="caution">
    <text evidence="15">The sequence shown here is derived from an EMBL/GenBank/DDBJ whole genome shotgun (WGS) entry which is preliminary data.</text>
</comment>
<evidence type="ECO:0000256" key="14">
    <source>
        <dbReference type="SAM" id="Phobius"/>
    </source>
</evidence>
<name>A0A2G8KA63_STIJA</name>
<keyword evidence="4" id="KW-1003">Cell membrane</keyword>
<dbReference type="InterPro" id="IPR018212">
    <property type="entry name" value="Na/solute_symporter_CS"/>
</dbReference>
<keyword evidence="10" id="KW-0325">Glycoprotein</keyword>
<evidence type="ECO:0000256" key="12">
    <source>
        <dbReference type="ARBA" id="ARBA00036099"/>
    </source>
</evidence>
<feature type="transmembrane region" description="Helical" evidence="14">
    <location>
        <begin position="198"/>
        <end position="221"/>
    </location>
</feature>
<dbReference type="GO" id="GO:0006814">
    <property type="term" value="P:sodium ion transport"/>
    <property type="evidence" value="ECO:0007669"/>
    <property type="project" value="UniProtKB-KW"/>
</dbReference>
<feature type="transmembrane region" description="Helical" evidence="14">
    <location>
        <begin position="270"/>
        <end position="292"/>
    </location>
</feature>
<dbReference type="PANTHER" id="PTHR42985:SF40">
    <property type="entry name" value="LD47995P-RELATED"/>
    <property type="match status" value="1"/>
</dbReference>
<feature type="transmembrane region" description="Helical" evidence="14">
    <location>
        <begin position="241"/>
        <end position="264"/>
    </location>
</feature>
<dbReference type="Gene3D" id="1.20.1730.10">
    <property type="entry name" value="Sodium/glucose cotransporter"/>
    <property type="match status" value="1"/>
</dbReference>
<dbReference type="Proteomes" id="UP000230750">
    <property type="component" value="Unassembled WGS sequence"/>
</dbReference>
<dbReference type="STRING" id="307972.A0A2G8KA63"/>
<organism evidence="15 16">
    <name type="scientific">Stichopus japonicus</name>
    <name type="common">Sea cucumber</name>
    <dbReference type="NCBI Taxonomy" id="307972"/>
    <lineage>
        <taxon>Eukaryota</taxon>
        <taxon>Metazoa</taxon>
        <taxon>Echinodermata</taxon>
        <taxon>Eleutherozoa</taxon>
        <taxon>Echinozoa</taxon>
        <taxon>Holothuroidea</taxon>
        <taxon>Aspidochirotacea</taxon>
        <taxon>Aspidochirotida</taxon>
        <taxon>Stichopodidae</taxon>
        <taxon>Apostichopus</taxon>
    </lineage>
</organism>
<dbReference type="AlphaFoldDB" id="A0A2G8KA63"/>
<evidence type="ECO:0000313" key="16">
    <source>
        <dbReference type="Proteomes" id="UP000230750"/>
    </source>
</evidence>
<dbReference type="PANTHER" id="PTHR42985">
    <property type="entry name" value="SODIUM-COUPLED MONOCARBOXYLATE TRANSPORTER"/>
    <property type="match status" value="1"/>
</dbReference>
<comment type="catalytic activity">
    <reaction evidence="12">
        <text>iodide(out) + 2 Na(+)(out) = iodide(in) + 2 Na(+)(in)</text>
        <dbReference type="Rhea" id="RHEA:71207"/>
        <dbReference type="ChEBI" id="CHEBI:16382"/>
        <dbReference type="ChEBI" id="CHEBI:29101"/>
    </reaction>
</comment>
<evidence type="ECO:0000256" key="1">
    <source>
        <dbReference type="ARBA" id="ARBA00004651"/>
    </source>
</evidence>
<evidence type="ECO:0000313" key="15">
    <source>
        <dbReference type="EMBL" id="PIK44877.1"/>
    </source>
</evidence>
<accession>A0A2G8KA63</accession>
<dbReference type="GO" id="GO:0015075">
    <property type="term" value="F:monoatomic ion transmembrane transporter activity"/>
    <property type="evidence" value="ECO:0007669"/>
    <property type="project" value="UniProtKB-ARBA"/>
</dbReference>
<feature type="transmembrane region" description="Helical" evidence="14">
    <location>
        <begin position="98"/>
        <end position="116"/>
    </location>
</feature>
<dbReference type="Pfam" id="PF00474">
    <property type="entry name" value="SSF"/>
    <property type="match status" value="1"/>
</dbReference>
<dbReference type="GO" id="GO:0015293">
    <property type="term" value="F:symporter activity"/>
    <property type="evidence" value="ECO:0007669"/>
    <property type="project" value="TreeGrafter"/>
</dbReference>
<protein>
    <submittedName>
        <fullName evidence="15">Putative sodium-coupled monocarboxylate transporter 1</fullName>
    </submittedName>
</protein>
<evidence type="ECO:0000256" key="4">
    <source>
        <dbReference type="ARBA" id="ARBA00022475"/>
    </source>
</evidence>
<keyword evidence="8" id="KW-0406">Ion transport</keyword>
<comment type="similarity">
    <text evidence="2 13">Belongs to the sodium:solute symporter (SSF) (TC 2.A.21) family.</text>
</comment>
<dbReference type="PROSITE" id="PS50283">
    <property type="entry name" value="NA_SOLUT_SYMP_3"/>
    <property type="match status" value="1"/>
</dbReference>
<keyword evidence="7" id="KW-0915">Sodium</keyword>
<evidence type="ECO:0000256" key="13">
    <source>
        <dbReference type="RuleBase" id="RU362091"/>
    </source>
</evidence>
<keyword evidence="9 14" id="KW-0472">Membrane</keyword>
<dbReference type="OrthoDB" id="6132759at2759"/>
<feature type="transmembrane region" description="Helical" evidence="14">
    <location>
        <begin position="299"/>
        <end position="321"/>
    </location>
</feature>
<reference evidence="15 16" key="1">
    <citation type="journal article" date="2017" name="PLoS Biol.">
        <title>The sea cucumber genome provides insights into morphological evolution and visceral regeneration.</title>
        <authorList>
            <person name="Zhang X."/>
            <person name="Sun L."/>
            <person name="Yuan J."/>
            <person name="Sun Y."/>
            <person name="Gao Y."/>
            <person name="Zhang L."/>
            <person name="Li S."/>
            <person name="Dai H."/>
            <person name="Hamel J.F."/>
            <person name="Liu C."/>
            <person name="Yu Y."/>
            <person name="Liu S."/>
            <person name="Lin W."/>
            <person name="Guo K."/>
            <person name="Jin S."/>
            <person name="Xu P."/>
            <person name="Storey K.B."/>
            <person name="Huan P."/>
            <person name="Zhang T."/>
            <person name="Zhou Y."/>
            <person name="Zhang J."/>
            <person name="Lin C."/>
            <person name="Li X."/>
            <person name="Xing L."/>
            <person name="Huo D."/>
            <person name="Sun M."/>
            <person name="Wang L."/>
            <person name="Mercier A."/>
            <person name="Li F."/>
            <person name="Yang H."/>
            <person name="Xiang J."/>
        </authorList>
    </citation>
    <scope>NUCLEOTIDE SEQUENCE [LARGE SCALE GENOMIC DNA]</scope>
    <source>
        <strain evidence="15">Shaxun</strain>
        <tissue evidence="15">Muscle</tissue>
    </source>
</reference>